<keyword evidence="4" id="KW-0804">Transcription</keyword>
<feature type="binding site" evidence="5">
    <location>
        <position position="88"/>
    </location>
    <ligand>
        <name>Mg(2+)</name>
        <dbReference type="ChEBI" id="CHEBI:18420"/>
        <label>1</label>
        <note>catalytic</note>
    </ligand>
</feature>
<comment type="similarity">
    <text evidence="3 6">Belongs to the inositol monophosphatase superfamily.</text>
</comment>
<evidence type="ECO:0000256" key="5">
    <source>
        <dbReference type="PIRSR" id="PIRSR600760-2"/>
    </source>
</evidence>
<evidence type="ECO:0000256" key="6">
    <source>
        <dbReference type="RuleBase" id="RU364068"/>
    </source>
</evidence>
<evidence type="ECO:0000256" key="3">
    <source>
        <dbReference type="ARBA" id="ARBA00009759"/>
    </source>
</evidence>
<proteinExistence type="inferred from homology"/>
<dbReference type="Gene3D" id="3.30.540.10">
    <property type="entry name" value="Fructose-1,6-Bisphosphatase, subunit A, domain 1"/>
    <property type="match status" value="1"/>
</dbReference>
<dbReference type="EMBL" id="QQOH01000003">
    <property type="protein sequence ID" value="RDE19623.1"/>
    <property type="molecule type" value="Genomic_DNA"/>
</dbReference>
<keyword evidence="4" id="KW-0889">Transcription antitermination</keyword>
<evidence type="ECO:0000256" key="2">
    <source>
        <dbReference type="ARBA" id="ARBA00001946"/>
    </source>
</evidence>
<keyword evidence="5 6" id="KW-0479">Metal-binding</keyword>
<dbReference type="Gene3D" id="3.40.190.80">
    <property type="match status" value="1"/>
</dbReference>
<dbReference type="Pfam" id="PF00459">
    <property type="entry name" value="Inositol_P"/>
    <property type="match status" value="1"/>
</dbReference>
<dbReference type="PANTHER" id="PTHR20854">
    <property type="entry name" value="INOSITOL MONOPHOSPHATASE"/>
    <property type="match status" value="1"/>
</dbReference>
<dbReference type="CDD" id="cd01639">
    <property type="entry name" value="IMPase"/>
    <property type="match status" value="1"/>
</dbReference>
<dbReference type="InterPro" id="IPR000760">
    <property type="entry name" value="Inositol_monophosphatase-like"/>
</dbReference>
<dbReference type="PANTHER" id="PTHR20854:SF4">
    <property type="entry name" value="INOSITOL-1-MONOPHOSPHATASE-RELATED"/>
    <property type="match status" value="1"/>
</dbReference>
<evidence type="ECO:0000256" key="4">
    <source>
        <dbReference type="ARBA" id="ARBA00022814"/>
    </source>
</evidence>
<keyword evidence="5 6" id="KW-0460">Magnesium</keyword>
<keyword evidence="4" id="KW-0805">Transcription regulation</keyword>
<reference evidence="7 8" key="1">
    <citation type="submission" date="2018-07" db="EMBL/GenBank/DDBJ databases">
        <title>Motiliproteus coralliicola sp. nov., a bacterium isolated from Coral.</title>
        <authorList>
            <person name="Wang G."/>
        </authorList>
    </citation>
    <scope>NUCLEOTIDE SEQUENCE [LARGE SCALE GENOMIC DNA]</scope>
    <source>
        <strain evidence="7 8">C34</strain>
    </source>
</reference>
<name>A0A369WEA5_9GAMM</name>
<sequence length="259" mass="27901">MQPTLNIALRAARIAGEQVARAIERLDIIKSEQQSVADFITETAAGAEKSVAYHLLKANPGHRIQGQHSGNIGAEEASDFEWFVNPIDGLTNFANALPSFALTIVCKLRGKIEHAVILNPITGEEFTASRGRGAQVNGKRIRVSDLKRLPNSLIGCHFSGQSDEARLEQQLNGSRQLYLQGAQLHVGGSSALAMAYQAAGRTDGCWILGAYEWELEPGLLLLQEAGALVGDLNGGNKFTDSLVAANPKLFKQMLQTLAK</sequence>
<organism evidence="7 8">
    <name type="scientific">Motiliproteus coralliicola</name>
    <dbReference type="NCBI Taxonomy" id="2283196"/>
    <lineage>
        <taxon>Bacteria</taxon>
        <taxon>Pseudomonadati</taxon>
        <taxon>Pseudomonadota</taxon>
        <taxon>Gammaproteobacteria</taxon>
        <taxon>Oceanospirillales</taxon>
        <taxon>Oceanospirillaceae</taxon>
        <taxon>Motiliproteus</taxon>
    </lineage>
</organism>
<dbReference type="EC" id="3.1.3.25" evidence="6"/>
<gene>
    <name evidence="7" type="ORF">DV711_12120</name>
</gene>
<feature type="binding site" evidence="5">
    <location>
        <position position="87"/>
    </location>
    <ligand>
        <name>Mg(2+)</name>
        <dbReference type="ChEBI" id="CHEBI:18420"/>
        <label>1</label>
        <note>catalytic</note>
    </ligand>
</feature>
<accession>A0A369WEA5</accession>
<comment type="cofactor">
    <cofactor evidence="2 5 6">
        <name>Mg(2+)</name>
        <dbReference type="ChEBI" id="CHEBI:18420"/>
    </cofactor>
</comment>
<dbReference type="GO" id="GO:0006020">
    <property type="term" value="P:inositol metabolic process"/>
    <property type="evidence" value="ECO:0007669"/>
    <property type="project" value="TreeGrafter"/>
</dbReference>
<dbReference type="GO" id="GO:0046872">
    <property type="term" value="F:metal ion binding"/>
    <property type="evidence" value="ECO:0007669"/>
    <property type="project" value="UniProtKB-KW"/>
</dbReference>
<dbReference type="GO" id="GO:0031564">
    <property type="term" value="P:transcription antitermination"/>
    <property type="evidence" value="ECO:0007669"/>
    <property type="project" value="UniProtKB-KW"/>
</dbReference>
<dbReference type="PRINTS" id="PR00377">
    <property type="entry name" value="IMPHPHTASES"/>
</dbReference>
<dbReference type="SUPFAM" id="SSF56655">
    <property type="entry name" value="Carbohydrate phosphatase"/>
    <property type="match status" value="1"/>
</dbReference>
<keyword evidence="8" id="KW-1185">Reference proteome</keyword>
<dbReference type="Proteomes" id="UP000253769">
    <property type="component" value="Unassembled WGS sequence"/>
</dbReference>
<comment type="caution">
    <text evidence="7">The sequence shown here is derived from an EMBL/GenBank/DDBJ whole genome shotgun (WGS) entry which is preliminary data.</text>
</comment>
<protein>
    <recommendedName>
        <fullName evidence="6">Inositol-1-monophosphatase</fullName>
        <ecNumber evidence="6">3.1.3.25</ecNumber>
    </recommendedName>
</protein>
<dbReference type="GO" id="GO:0007165">
    <property type="term" value="P:signal transduction"/>
    <property type="evidence" value="ECO:0007669"/>
    <property type="project" value="TreeGrafter"/>
</dbReference>
<dbReference type="RefSeq" id="WP_114695967.1">
    <property type="nucleotide sequence ID" value="NZ_QQOH01000003.1"/>
</dbReference>
<dbReference type="GO" id="GO:0008934">
    <property type="term" value="F:inositol monophosphate 1-phosphatase activity"/>
    <property type="evidence" value="ECO:0007669"/>
    <property type="project" value="InterPro"/>
</dbReference>
<evidence type="ECO:0000313" key="7">
    <source>
        <dbReference type="EMBL" id="RDE19623.1"/>
    </source>
</evidence>
<dbReference type="AlphaFoldDB" id="A0A369WEA5"/>
<evidence type="ECO:0000256" key="1">
    <source>
        <dbReference type="ARBA" id="ARBA00001033"/>
    </source>
</evidence>
<comment type="catalytic activity">
    <reaction evidence="1 6">
        <text>a myo-inositol phosphate + H2O = myo-inositol + phosphate</text>
        <dbReference type="Rhea" id="RHEA:24056"/>
        <dbReference type="ChEBI" id="CHEBI:15377"/>
        <dbReference type="ChEBI" id="CHEBI:17268"/>
        <dbReference type="ChEBI" id="CHEBI:43474"/>
        <dbReference type="ChEBI" id="CHEBI:84139"/>
        <dbReference type="EC" id="3.1.3.25"/>
    </reaction>
</comment>
<evidence type="ECO:0000313" key="8">
    <source>
        <dbReference type="Proteomes" id="UP000253769"/>
    </source>
</evidence>
<dbReference type="OrthoDB" id="9785695at2"/>
<dbReference type="InterPro" id="IPR033942">
    <property type="entry name" value="IMPase"/>
</dbReference>
<keyword evidence="6" id="KW-0378">Hydrolase</keyword>